<reference evidence="1 2" key="1">
    <citation type="submission" date="2014-07" db="EMBL/GenBank/DDBJ databases">
        <title>Draft genome sequence of Thalassospira profundimaris R8-17.</title>
        <authorList>
            <person name="Lai Q."/>
            <person name="Shao Z."/>
        </authorList>
    </citation>
    <scope>NUCLEOTIDE SEQUENCE [LARGE SCALE GENOMIC DNA]</scope>
    <source>
        <strain evidence="1 2">R8-17</strain>
    </source>
</reference>
<dbReference type="AlphaFoldDB" id="A0A367V7B9"/>
<evidence type="ECO:0000313" key="2">
    <source>
        <dbReference type="Proteomes" id="UP000253061"/>
    </source>
</evidence>
<dbReference type="EMBL" id="JPWB01000006">
    <property type="protein sequence ID" value="RCK20919.1"/>
    <property type="molecule type" value="Genomic_DNA"/>
</dbReference>
<gene>
    <name evidence="1" type="ORF">TH6_14150</name>
</gene>
<sequence>MRKKLVVYIGVVLGLFVAISVSSALVGYVAHKESWPAKIHAYLAGRTDPCCIEQVQERLTPSDPQDQFSQVDAVRDFVFTNSIRADHDFEQDIHPYDTGGVIQALIDANDGQIGPISLLCSSRSNAMTGILDQMGLRSRQVHVFSEQNGSHTFLEVNNTQDGKWYIQDPDYDMFWVETATKRRLGLGEMLTMSLDDVAPCKSTEDCGWHLAENLRPYFGAGIYFNFDTTPLIVVNQDRFNLNTVLEYNDPPGTIVEFADVTWGADYGKPILSVVHGEP</sequence>
<proteinExistence type="predicted"/>
<organism evidence="1 2">
    <name type="scientific">Thalassospira profundimaris</name>
    <dbReference type="NCBI Taxonomy" id="502049"/>
    <lineage>
        <taxon>Bacteria</taxon>
        <taxon>Pseudomonadati</taxon>
        <taxon>Pseudomonadota</taxon>
        <taxon>Alphaproteobacteria</taxon>
        <taxon>Rhodospirillales</taxon>
        <taxon>Thalassospiraceae</taxon>
        <taxon>Thalassospira</taxon>
    </lineage>
</organism>
<accession>A0A367V7B9</accession>
<dbReference type="Proteomes" id="UP000253061">
    <property type="component" value="Unassembled WGS sequence"/>
</dbReference>
<comment type="caution">
    <text evidence="1">The sequence shown here is derived from an EMBL/GenBank/DDBJ whole genome shotgun (WGS) entry which is preliminary data.</text>
</comment>
<dbReference type="RefSeq" id="WP_062957529.1">
    <property type="nucleotide sequence ID" value="NZ_JPWB01000006.1"/>
</dbReference>
<protein>
    <recommendedName>
        <fullName evidence="3">Transglutaminase-like domain-containing protein</fullName>
    </recommendedName>
</protein>
<evidence type="ECO:0008006" key="3">
    <source>
        <dbReference type="Google" id="ProtNLM"/>
    </source>
</evidence>
<evidence type="ECO:0000313" key="1">
    <source>
        <dbReference type="EMBL" id="RCK20919.1"/>
    </source>
</evidence>
<name>A0A367V7B9_9PROT</name>